<dbReference type="Gene3D" id="3.30.450.20">
    <property type="entry name" value="PAS domain"/>
    <property type="match status" value="2"/>
</dbReference>
<dbReference type="Pfam" id="PF07228">
    <property type="entry name" value="SpoIIE"/>
    <property type="match status" value="1"/>
</dbReference>
<dbReference type="SUPFAM" id="SSF81606">
    <property type="entry name" value="PP2C-like"/>
    <property type="match status" value="1"/>
</dbReference>
<dbReference type="SMART" id="SM00331">
    <property type="entry name" value="PP2C_SIG"/>
    <property type="match status" value="1"/>
</dbReference>
<gene>
    <name evidence="4" type="ORF">SAMN02983006_02647</name>
</gene>
<sequence length="549" mass="62899">MLKEDRFAIYKNLNRAKLIQAVEQSPETIIITDPEGRIEYVNFRFTELTGYAPAEVLSKKISFLKSGYHSKQFYQNLWDKITQGEKWSGQILNQKKNGDLFWEQASITPLFDQTGKITNYVAIKQDITEKKEIQSQLIKKTAELESAKQMLTKILDLSTEAIRYIDLNYNVIKTNKLYKELNQLCPSEKNGYKDDVNSQKCFHNFCHHDCDGQDCSLKQIIKGKEFIQEDIEISLLDGKHHFIVSVIPYRDPAGNLLGIMQSYRDITERKLNENKLRLYYKEIKELYARLEAEFDKGIKLHRHFLPEYLPEVAGLDYQAYFQPAARLGGDFYNVIDTGDQLLLYIVDVSGHGLDGSMINIFLREIINNYLAQQKKLAQQININELLNYIIEKYHGENFAVEYMVCLLLAVYNKEEQSISLVNAGIHIPPIYITASGQISEINNAGLPISTAIDLEIYQNQAGKIHRIKKFNLTAGDLLFMTTDGLVEESNQKDAAASDHYGLKRLKNILTINQKQSAAKIIDNLNSDFKNYAGSQSGHDDISYLVIKVE</sequence>
<dbReference type="SUPFAM" id="SSF55785">
    <property type="entry name" value="PYP-like sensor domain (PAS domain)"/>
    <property type="match status" value="2"/>
</dbReference>
<evidence type="ECO:0000259" key="2">
    <source>
        <dbReference type="PROSITE" id="PS50112"/>
    </source>
</evidence>
<dbReference type="SMART" id="SM00091">
    <property type="entry name" value="PAS"/>
    <property type="match status" value="1"/>
</dbReference>
<feature type="domain" description="PAS" evidence="2">
    <location>
        <begin position="14"/>
        <end position="59"/>
    </location>
</feature>
<dbReference type="SMART" id="SM00086">
    <property type="entry name" value="PAC"/>
    <property type="match status" value="2"/>
</dbReference>
<dbReference type="STRING" id="29563.SAMN02983006_02647"/>
<dbReference type="InterPro" id="IPR035965">
    <property type="entry name" value="PAS-like_dom_sf"/>
</dbReference>
<dbReference type="InterPro" id="IPR001932">
    <property type="entry name" value="PPM-type_phosphatase-like_dom"/>
</dbReference>
<keyword evidence="1" id="KW-0378">Hydrolase</keyword>
<dbReference type="OrthoDB" id="9763484at2"/>
<evidence type="ECO:0000313" key="4">
    <source>
        <dbReference type="EMBL" id="SFM04213.1"/>
    </source>
</evidence>
<dbReference type="Pfam" id="PF08448">
    <property type="entry name" value="PAS_4"/>
    <property type="match status" value="1"/>
</dbReference>
<accession>A0A1I4MM92</accession>
<dbReference type="RefSeq" id="WP_089862638.1">
    <property type="nucleotide sequence ID" value="NZ_FOTI01000056.1"/>
</dbReference>
<dbReference type="Proteomes" id="UP000199006">
    <property type="component" value="Unassembled WGS sequence"/>
</dbReference>
<keyword evidence="5" id="KW-1185">Reference proteome</keyword>
<dbReference type="InterPro" id="IPR001610">
    <property type="entry name" value="PAC"/>
</dbReference>
<organism evidence="4 5">
    <name type="scientific">Halanaerobium salsuginis</name>
    <dbReference type="NCBI Taxonomy" id="29563"/>
    <lineage>
        <taxon>Bacteria</taxon>
        <taxon>Bacillati</taxon>
        <taxon>Bacillota</taxon>
        <taxon>Clostridia</taxon>
        <taxon>Halanaerobiales</taxon>
        <taxon>Halanaerobiaceae</taxon>
        <taxon>Halanaerobium</taxon>
    </lineage>
</organism>
<dbReference type="InterPro" id="IPR013656">
    <property type="entry name" value="PAS_4"/>
</dbReference>
<dbReference type="InterPro" id="IPR000014">
    <property type="entry name" value="PAS"/>
</dbReference>
<dbReference type="GO" id="GO:0016791">
    <property type="term" value="F:phosphatase activity"/>
    <property type="evidence" value="ECO:0007669"/>
    <property type="project" value="TreeGrafter"/>
</dbReference>
<dbReference type="EMBL" id="FOTI01000056">
    <property type="protein sequence ID" value="SFM04213.1"/>
    <property type="molecule type" value="Genomic_DNA"/>
</dbReference>
<evidence type="ECO:0000256" key="1">
    <source>
        <dbReference type="ARBA" id="ARBA00022801"/>
    </source>
</evidence>
<dbReference type="CDD" id="cd00130">
    <property type="entry name" value="PAS"/>
    <property type="match status" value="1"/>
</dbReference>
<dbReference type="PROSITE" id="PS50112">
    <property type="entry name" value="PAS"/>
    <property type="match status" value="1"/>
</dbReference>
<proteinExistence type="predicted"/>
<feature type="domain" description="PAC" evidence="3">
    <location>
        <begin position="85"/>
        <end position="139"/>
    </location>
</feature>
<dbReference type="InterPro" id="IPR000700">
    <property type="entry name" value="PAS-assoc_C"/>
</dbReference>
<reference evidence="4 5" key="1">
    <citation type="submission" date="2016-10" db="EMBL/GenBank/DDBJ databases">
        <authorList>
            <person name="de Groot N.N."/>
        </authorList>
    </citation>
    <scope>NUCLEOTIDE SEQUENCE [LARGE SCALE GENOMIC DNA]</scope>
    <source>
        <strain evidence="4 5">ATCC 51327</strain>
    </source>
</reference>
<dbReference type="Pfam" id="PF13426">
    <property type="entry name" value="PAS_9"/>
    <property type="match status" value="1"/>
</dbReference>
<evidence type="ECO:0000259" key="3">
    <source>
        <dbReference type="PROSITE" id="PS50113"/>
    </source>
</evidence>
<dbReference type="InterPro" id="IPR052016">
    <property type="entry name" value="Bact_Sigma-Reg"/>
</dbReference>
<dbReference type="PROSITE" id="PS50113">
    <property type="entry name" value="PAC"/>
    <property type="match status" value="2"/>
</dbReference>
<dbReference type="PANTHER" id="PTHR43156:SF2">
    <property type="entry name" value="STAGE II SPORULATION PROTEIN E"/>
    <property type="match status" value="1"/>
</dbReference>
<feature type="domain" description="PAC" evidence="3">
    <location>
        <begin position="227"/>
        <end position="278"/>
    </location>
</feature>
<name>A0A1I4MM92_9FIRM</name>
<dbReference type="NCBIfam" id="TIGR00229">
    <property type="entry name" value="sensory_box"/>
    <property type="match status" value="2"/>
</dbReference>
<protein>
    <submittedName>
        <fullName evidence="4">PAS domain S-box-containing protein</fullName>
    </submittedName>
</protein>
<evidence type="ECO:0000313" key="5">
    <source>
        <dbReference type="Proteomes" id="UP000199006"/>
    </source>
</evidence>
<dbReference type="Gene3D" id="3.60.40.10">
    <property type="entry name" value="PPM-type phosphatase domain"/>
    <property type="match status" value="1"/>
</dbReference>
<dbReference type="InterPro" id="IPR036457">
    <property type="entry name" value="PPM-type-like_dom_sf"/>
</dbReference>
<dbReference type="AlphaFoldDB" id="A0A1I4MM92"/>
<dbReference type="PANTHER" id="PTHR43156">
    <property type="entry name" value="STAGE II SPORULATION PROTEIN E-RELATED"/>
    <property type="match status" value="1"/>
</dbReference>